<evidence type="ECO:0000256" key="1">
    <source>
        <dbReference type="SAM" id="MobiDB-lite"/>
    </source>
</evidence>
<name>A0AAD7MTU4_9AGAR</name>
<gene>
    <name evidence="2" type="ORF">DFH07DRAFT_780975</name>
</gene>
<proteinExistence type="predicted"/>
<protein>
    <submittedName>
        <fullName evidence="2">Uncharacterized protein</fullName>
    </submittedName>
</protein>
<comment type="caution">
    <text evidence="2">The sequence shown here is derived from an EMBL/GenBank/DDBJ whole genome shotgun (WGS) entry which is preliminary data.</text>
</comment>
<sequence>MYYTVGPTTSRSAWSVIGLLADCQKRCSLLAWKSVGICQLRRSPIDEEALFNHPDPYGIKDYEVMQEGENDSDTASLSLVAYIDLMASKLTQHFALDQEKPQQPVAEATKNPVKDPKAKWAETDAEWDAEQW</sequence>
<dbReference type="EMBL" id="JARJLG010000176">
    <property type="protein sequence ID" value="KAJ7732371.1"/>
    <property type="molecule type" value="Genomic_DNA"/>
</dbReference>
<dbReference type="Proteomes" id="UP001215280">
    <property type="component" value="Unassembled WGS sequence"/>
</dbReference>
<dbReference type="AlphaFoldDB" id="A0AAD7MTU4"/>
<accession>A0AAD7MTU4</accession>
<feature type="compositionally biased region" description="Acidic residues" evidence="1">
    <location>
        <begin position="123"/>
        <end position="132"/>
    </location>
</feature>
<reference evidence="2" key="1">
    <citation type="submission" date="2023-03" db="EMBL/GenBank/DDBJ databases">
        <title>Massive genome expansion in bonnet fungi (Mycena s.s.) driven by repeated elements and novel gene families across ecological guilds.</title>
        <authorList>
            <consortium name="Lawrence Berkeley National Laboratory"/>
            <person name="Harder C.B."/>
            <person name="Miyauchi S."/>
            <person name="Viragh M."/>
            <person name="Kuo A."/>
            <person name="Thoen E."/>
            <person name="Andreopoulos B."/>
            <person name="Lu D."/>
            <person name="Skrede I."/>
            <person name="Drula E."/>
            <person name="Henrissat B."/>
            <person name="Morin E."/>
            <person name="Kohler A."/>
            <person name="Barry K."/>
            <person name="LaButti K."/>
            <person name="Morin E."/>
            <person name="Salamov A."/>
            <person name="Lipzen A."/>
            <person name="Mereny Z."/>
            <person name="Hegedus B."/>
            <person name="Baldrian P."/>
            <person name="Stursova M."/>
            <person name="Weitz H."/>
            <person name="Taylor A."/>
            <person name="Grigoriev I.V."/>
            <person name="Nagy L.G."/>
            <person name="Martin F."/>
            <person name="Kauserud H."/>
        </authorList>
    </citation>
    <scope>NUCLEOTIDE SEQUENCE</scope>
    <source>
        <strain evidence="2">CBHHK188m</strain>
    </source>
</reference>
<evidence type="ECO:0000313" key="2">
    <source>
        <dbReference type="EMBL" id="KAJ7732371.1"/>
    </source>
</evidence>
<evidence type="ECO:0000313" key="3">
    <source>
        <dbReference type="Proteomes" id="UP001215280"/>
    </source>
</evidence>
<feature type="region of interest" description="Disordered" evidence="1">
    <location>
        <begin position="97"/>
        <end position="132"/>
    </location>
</feature>
<organism evidence="2 3">
    <name type="scientific">Mycena maculata</name>
    <dbReference type="NCBI Taxonomy" id="230809"/>
    <lineage>
        <taxon>Eukaryota</taxon>
        <taxon>Fungi</taxon>
        <taxon>Dikarya</taxon>
        <taxon>Basidiomycota</taxon>
        <taxon>Agaricomycotina</taxon>
        <taxon>Agaricomycetes</taxon>
        <taxon>Agaricomycetidae</taxon>
        <taxon>Agaricales</taxon>
        <taxon>Marasmiineae</taxon>
        <taxon>Mycenaceae</taxon>
        <taxon>Mycena</taxon>
    </lineage>
</organism>
<keyword evidence="3" id="KW-1185">Reference proteome</keyword>
<feature type="compositionally biased region" description="Basic and acidic residues" evidence="1">
    <location>
        <begin position="112"/>
        <end position="122"/>
    </location>
</feature>